<dbReference type="Gene3D" id="6.10.140.1320">
    <property type="match status" value="1"/>
</dbReference>
<comment type="subcellular location">
    <subcellularLocation>
        <location evidence="2">Mitochondrion</location>
    </subcellularLocation>
</comment>
<name>W9QXG0_9ROSA</name>
<dbReference type="CDD" id="cd14733">
    <property type="entry name" value="BACK"/>
    <property type="match status" value="1"/>
</dbReference>
<proteinExistence type="predicted"/>
<dbReference type="InterPro" id="IPR007667">
    <property type="entry name" value="Hypoxia_induced_domain"/>
</dbReference>
<reference evidence="11" key="1">
    <citation type="submission" date="2013-01" db="EMBL/GenBank/DDBJ databases">
        <title>Draft Genome Sequence of a Mulberry Tree, Morus notabilis C.K. Schneid.</title>
        <authorList>
            <person name="He N."/>
            <person name="Zhao S."/>
        </authorList>
    </citation>
    <scope>NUCLEOTIDE SEQUENCE</scope>
</reference>
<feature type="domain" description="HIG1" evidence="9">
    <location>
        <begin position="1"/>
        <end position="77"/>
    </location>
</feature>
<evidence type="ECO:0000256" key="7">
    <source>
        <dbReference type="SAM" id="MobiDB-lite"/>
    </source>
</evidence>
<evidence type="ECO:0000256" key="4">
    <source>
        <dbReference type="ARBA" id="ARBA00022692"/>
    </source>
</evidence>
<evidence type="ECO:0000256" key="6">
    <source>
        <dbReference type="ARBA" id="ARBA00023136"/>
    </source>
</evidence>
<accession>W9QXG0</accession>
<protein>
    <submittedName>
        <fullName evidence="10">BTB/POZ domain-containing protein</fullName>
    </submittedName>
</protein>
<evidence type="ECO:0000313" key="11">
    <source>
        <dbReference type="Proteomes" id="UP000030645"/>
    </source>
</evidence>
<evidence type="ECO:0000256" key="1">
    <source>
        <dbReference type="ARBA" id="ARBA00002668"/>
    </source>
</evidence>
<evidence type="ECO:0000256" key="2">
    <source>
        <dbReference type="ARBA" id="ARBA00004173"/>
    </source>
</evidence>
<dbReference type="AlphaFoldDB" id="W9QXG0"/>
<feature type="compositionally biased region" description="Polar residues" evidence="7">
    <location>
        <begin position="258"/>
        <end position="277"/>
    </location>
</feature>
<keyword evidence="4" id="KW-0812">Transmembrane</keyword>
<evidence type="ECO:0000313" key="10">
    <source>
        <dbReference type="EMBL" id="EXB25869.1"/>
    </source>
</evidence>
<dbReference type="InterPro" id="IPR044784">
    <property type="entry name" value="At1g01640-like"/>
</dbReference>
<dbReference type="Pfam" id="PF00651">
    <property type="entry name" value="BTB"/>
    <property type="match status" value="1"/>
</dbReference>
<gene>
    <name evidence="10" type="ORF">L484_012295</name>
</gene>
<dbReference type="Pfam" id="PF04588">
    <property type="entry name" value="HIG_1_N"/>
    <property type="match status" value="1"/>
</dbReference>
<feature type="domain" description="BTB" evidence="8">
    <location>
        <begin position="300"/>
        <end position="370"/>
    </location>
</feature>
<dbReference type="Gene3D" id="3.30.710.10">
    <property type="entry name" value="Potassium Channel Kv1.1, Chain A"/>
    <property type="match status" value="1"/>
</dbReference>
<dbReference type="PANTHER" id="PTHR47274:SF1">
    <property type="entry name" value="BTB_POZ DOMAIN CONTAINING PROTEIN, EXPRESSED"/>
    <property type="match status" value="1"/>
</dbReference>
<keyword evidence="11" id="KW-1185">Reference proteome</keyword>
<evidence type="ECO:0000259" key="9">
    <source>
        <dbReference type="PROSITE" id="PS51503"/>
    </source>
</evidence>
<dbReference type="PROSITE" id="PS51503">
    <property type="entry name" value="HIG1"/>
    <property type="match status" value="1"/>
</dbReference>
<feature type="region of interest" description="Disordered" evidence="7">
    <location>
        <begin position="257"/>
        <end position="277"/>
    </location>
</feature>
<dbReference type="Gene3D" id="1.25.40.420">
    <property type="match status" value="1"/>
</dbReference>
<dbReference type="STRING" id="981085.W9QXG0"/>
<dbReference type="EMBL" id="KE343368">
    <property type="protein sequence ID" value="EXB25869.1"/>
    <property type="molecule type" value="Genomic_DNA"/>
</dbReference>
<keyword evidence="6" id="KW-0472">Membrane</keyword>
<organism evidence="10 11">
    <name type="scientific">Morus notabilis</name>
    <dbReference type="NCBI Taxonomy" id="981085"/>
    <lineage>
        <taxon>Eukaryota</taxon>
        <taxon>Viridiplantae</taxon>
        <taxon>Streptophyta</taxon>
        <taxon>Embryophyta</taxon>
        <taxon>Tracheophyta</taxon>
        <taxon>Spermatophyta</taxon>
        <taxon>Magnoliopsida</taxon>
        <taxon>eudicotyledons</taxon>
        <taxon>Gunneridae</taxon>
        <taxon>Pentapetalae</taxon>
        <taxon>rosids</taxon>
        <taxon>fabids</taxon>
        <taxon>Rosales</taxon>
        <taxon>Moraceae</taxon>
        <taxon>Moreae</taxon>
        <taxon>Morus</taxon>
    </lineage>
</organism>
<evidence type="ECO:0000259" key="8">
    <source>
        <dbReference type="PROSITE" id="PS50097"/>
    </source>
</evidence>
<dbReference type="PROSITE" id="PS50097">
    <property type="entry name" value="BTB"/>
    <property type="match status" value="1"/>
</dbReference>
<feature type="region of interest" description="Disordered" evidence="7">
    <location>
        <begin position="124"/>
        <end position="144"/>
    </location>
</feature>
<evidence type="ECO:0000256" key="5">
    <source>
        <dbReference type="ARBA" id="ARBA00022989"/>
    </source>
</evidence>
<comment type="function">
    <text evidence="1">May act as a substrate-specific adapter of an E3 ubiquitin-protein ligase complex (CUL3-RBX1-BTB) which mediates the ubiquitination and subsequent proteasomal degradation of target proteins.</text>
</comment>
<dbReference type="InterPro" id="IPR011333">
    <property type="entry name" value="SKP1/BTB/POZ_sf"/>
</dbReference>
<dbReference type="eggNOG" id="KOG1987">
    <property type="taxonomic scope" value="Eukaryota"/>
</dbReference>
<keyword evidence="5" id="KW-1133">Transmembrane helix</keyword>
<dbReference type="InterPro" id="IPR000210">
    <property type="entry name" value="BTB/POZ_dom"/>
</dbReference>
<sequence length="483" mass="53850">MEAIQSWVSEHKLTSIGALWASGIGASLAYNSGSRSPTKPSLRLIHARMHAQALTLAVLSGAAIYHYYEKRVGEKDAENIASPSTATAAALQVVAKPLPWLEKGRLHRTLHLVDLRAAGKCSDLDRDLSETPPPTGKQNTMKSQRHCDDTLMMRLKSRRSEVKGDITIESFVFQNFGQCSLLRWNWQPQGTIPDSTQLVESFLMSQEISRKKNMDCVICASVPHIFRPPRNTICGTCYEGARKILNTLEEQMKENDNTNHYPLMSSSNSKPNSNAIDDQNERTKFLSTGPALALKEQIHPDIFVKPGSNGPSIPAHKAILAIRSEVLKNMLDSDSCKAPANDTITLSELSYEELKSLLEFLYSGSLPEEKMKKHVYALSLAADKYNIPYLQKMCERHMLDSLSLSNALKILEVSDVCSFRRLKETVLKFVGKNMREIIFSPAYDAFALKNPHLGVEITRALLNKDAKNAGDRFLEEAENSDAE</sequence>
<dbReference type="GO" id="GO:0005739">
    <property type="term" value="C:mitochondrion"/>
    <property type="evidence" value="ECO:0007669"/>
    <property type="project" value="UniProtKB-SubCell"/>
</dbReference>
<dbReference type="Proteomes" id="UP000030645">
    <property type="component" value="Unassembled WGS sequence"/>
</dbReference>
<dbReference type="PANTHER" id="PTHR47274">
    <property type="entry name" value="BTB/POZ DOMAIN CONTAINING PROTEIN, EXPRESSED-RELATED"/>
    <property type="match status" value="1"/>
</dbReference>
<comment type="pathway">
    <text evidence="3">Protein modification; protein ubiquitination.</text>
</comment>
<dbReference type="SUPFAM" id="SSF54695">
    <property type="entry name" value="POZ domain"/>
    <property type="match status" value="1"/>
</dbReference>
<evidence type="ECO:0000256" key="3">
    <source>
        <dbReference type="ARBA" id="ARBA00004906"/>
    </source>
</evidence>
<dbReference type="SMART" id="SM00225">
    <property type="entry name" value="BTB"/>
    <property type="match status" value="1"/>
</dbReference>
<dbReference type="CDD" id="cd18186">
    <property type="entry name" value="BTB_POZ_ZBTB_KLHL-like"/>
    <property type="match status" value="1"/>
</dbReference>